<dbReference type="AlphaFoldDB" id="A0AAD5GUL3"/>
<name>A0AAD5GUL3_AMBAR</name>
<dbReference type="Proteomes" id="UP001206925">
    <property type="component" value="Unassembled WGS sequence"/>
</dbReference>
<protein>
    <submittedName>
        <fullName evidence="1">Uncharacterized protein</fullName>
    </submittedName>
</protein>
<keyword evidence="2" id="KW-1185">Reference proteome</keyword>
<accession>A0AAD5GUL3</accession>
<feature type="non-terminal residue" evidence="1">
    <location>
        <position position="1"/>
    </location>
</feature>
<dbReference type="EMBL" id="JAMZMK010000768">
    <property type="protein sequence ID" value="KAI7755845.1"/>
    <property type="molecule type" value="Genomic_DNA"/>
</dbReference>
<reference evidence="1" key="1">
    <citation type="submission" date="2022-06" db="EMBL/GenBank/DDBJ databases">
        <title>Uncovering the hologenomic basis of an extraordinary plant invasion.</title>
        <authorList>
            <person name="Bieker V.C."/>
            <person name="Martin M.D."/>
            <person name="Gilbert T."/>
            <person name="Hodgins K."/>
            <person name="Battlay P."/>
            <person name="Petersen B."/>
            <person name="Wilson J."/>
        </authorList>
    </citation>
    <scope>NUCLEOTIDE SEQUENCE</scope>
    <source>
        <strain evidence="1">AA19_3_7</strain>
        <tissue evidence="1">Leaf</tissue>
    </source>
</reference>
<evidence type="ECO:0000313" key="1">
    <source>
        <dbReference type="EMBL" id="KAI7755845.1"/>
    </source>
</evidence>
<organism evidence="1 2">
    <name type="scientific">Ambrosia artemisiifolia</name>
    <name type="common">Common ragweed</name>
    <dbReference type="NCBI Taxonomy" id="4212"/>
    <lineage>
        <taxon>Eukaryota</taxon>
        <taxon>Viridiplantae</taxon>
        <taxon>Streptophyta</taxon>
        <taxon>Embryophyta</taxon>
        <taxon>Tracheophyta</taxon>
        <taxon>Spermatophyta</taxon>
        <taxon>Magnoliopsida</taxon>
        <taxon>eudicotyledons</taxon>
        <taxon>Gunneridae</taxon>
        <taxon>Pentapetalae</taxon>
        <taxon>asterids</taxon>
        <taxon>campanulids</taxon>
        <taxon>Asterales</taxon>
        <taxon>Asteraceae</taxon>
        <taxon>Asteroideae</taxon>
        <taxon>Heliantheae alliance</taxon>
        <taxon>Heliantheae</taxon>
        <taxon>Ambrosia</taxon>
    </lineage>
</organism>
<comment type="caution">
    <text evidence="1">The sequence shown here is derived from an EMBL/GenBank/DDBJ whole genome shotgun (WGS) entry which is preliminary data.</text>
</comment>
<dbReference type="Pfam" id="PF05477">
    <property type="entry name" value="SURF2"/>
    <property type="match status" value="1"/>
</dbReference>
<dbReference type="PANTHER" id="PTHR47854">
    <property type="entry name" value="SURFEIT LOCUS PROTEIN 2 (SURF2)"/>
    <property type="match status" value="1"/>
</dbReference>
<evidence type="ECO:0000313" key="2">
    <source>
        <dbReference type="Proteomes" id="UP001206925"/>
    </source>
</evidence>
<gene>
    <name evidence="1" type="ORF">M8C21_023613</name>
</gene>
<feature type="non-terminal residue" evidence="1">
    <location>
        <position position="266"/>
    </location>
</feature>
<dbReference type="PANTHER" id="PTHR47854:SF1">
    <property type="entry name" value="SURFEIT LOCUS PROTEIN 2 (SURF2)"/>
    <property type="match status" value="1"/>
</dbReference>
<sequence length="266" mass="29886">LTNPVFSNPNLRSSPNCVLQESILSNLSNRSKMMNLRSSHRNEAALHFVWSTIGSHDSPEEDDSLSACSLELGDILKPELILPLMETLSLENAASHLQEVGMDQWSVTPGHQSLRCIGCYNWEQSWAQVMQDFCAAVSCSLTVSTQPPSRVYDAAVRKGLLIYHIVQRYKANWLQTSVGCGVCFCLVAQMGPSVTLYREQWMGQPLCCIRVRFHYAAYGSAYAHKLGPKVLSWLSSKLICKLTGHTVNKTEEHIWKHINGKRFLNM</sequence>
<proteinExistence type="predicted"/>
<dbReference type="InterPro" id="IPR008833">
    <property type="entry name" value="Surf2"/>
</dbReference>